<proteinExistence type="predicted"/>
<feature type="transmembrane region" description="Helical" evidence="1">
    <location>
        <begin position="12"/>
        <end position="32"/>
    </location>
</feature>
<dbReference type="EMBL" id="JAUDDZ010000002">
    <property type="protein sequence ID" value="MDM8274291.1"/>
    <property type="molecule type" value="Genomic_DNA"/>
</dbReference>
<evidence type="ECO:0000256" key="1">
    <source>
        <dbReference type="SAM" id="Phobius"/>
    </source>
</evidence>
<organism evidence="2 3">
    <name type="scientific">Enorma phocaeensis</name>
    <dbReference type="NCBI Taxonomy" id="1871019"/>
    <lineage>
        <taxon>Bacteria</taxon>
        <taxon>Bacillati</taxon>
        <taxon>Actinomycetota</taxon>
        <taxon>Coriobacteriia</taxon>
        <taxon>Coriobacteriales</taxon>
        <taxon>Coriobacteriaceae</taxon>
        <taxon>Enorma</taxon>
    </lineage>
</organism>
<reference evidence="3" key="1">
    <citation type="submission" date="2023-06" db="EMBL/GenBank/DDBJ databases">
        <title>Identification and characterization of horizontal gene transfer across gut microbiota members of farm animals based on homology search.</title>
        <authorList>
            <person name="Zeman M."/>
            <person name="Kubasova T."/>
            <person name="Jahodarova E."/>
            <person name="Nykrynova M."/>
            <person name="Rychlik I."/>
        </authorList>
    </citation>
    <scope>NUCLEOTIDE SEQUENCE [LARGE SCALE GENOMIC DNA]</scope>
    <source>
        <strain evidence="3">154_Feed</strain>
    </source>
</reference>
<keyword evidence="1" id="KW-1133">Transmembrane helix</keyword>
<sequence>MAKGSAAASRNLVAARVVYGAAWLACLALYWGGLATGALGGGGIMGYTLLALYVVLPAAGFVSSLLIGRTAYLGRWRVAAAPAIAIFFGLFIKATFGLSNMLGLTNIADDGLFALVLGLVPAAIGLAIGWATARRSVVGSQ</sequence>
<protein>
    <submittedName>
        <fullName evidence="2">Uncharacterized protein</fullName>
    </submittedName>
</protein>
<reference evidence="2 3" key="2">
    <citation type="submission" date="2023-06" db="EMBL/GenBank/DDBJ databases">
        <authorList>
            <person name="Zeman M."/>
            <person name="Kubasova T."/>
            <person name="Jahodarova E."/>
            <person name="Nykrynova M."/>
            <person name="Rychlik I."/>
        </authorList>
    </citation>
    <scope>NUCLEOTIDE SEQUENCE [LARGE SCALE GENOMIC DNA]</scope>
    <source>
        <strain evidence="2 3">154_Feed</strain>
    </source>
</reference>
<evidence type="ECO:0000313" key="3">
    <source>
        <dbReference type="Proteomes" id="UP001529421"/>
    </source>
</evidence>
<name>A0ABT7V720_9ACTN</name>
<accession>A0ABT7V720</accession>
<feature type="transmembrane region" description="Helical" evidence="1">
    <location>
        <begin position="44"/>
        <end position="67"/>
    </location>
</feature>
<keyword evidence="1" id="KW-0812">Transmembrane</keyword>
<gene>
    <name evidence="2" type="ORF">QUW28_02080</name>
</gene>
<keyword evidence="3" id="KW-1185">Reference proteome</keyword>
<comment type="caution">
    <text evidence="2">The sequence shown here is derived from an EMBL/GenBank/DDBJ whole genome shotgun (WGS) entry which is preliminary data.</text>
</comment>
<dbReference type="Proteomes" id="UP001529421">
    <property type="component" value="Unassembled WGS sequence"/>
</dbReference>
<keyword evidence="1" id="KW-0472">Membrane</keyword>
<feature type="transmembrane region" description="Helical" evidence="1">
    <location>
        <begin position="111"/>
        <end position="133"/>
    </location>
</feature>
<feature type="transmembrane region" description="Helical" evidence="1">
    <location>
        <begin position="79"/>
        <end position="99"/>
    </location>
</feature>
<evidence type="ECO:0000313" key="2">
    <source>
        <dbReference type="EMBL" id="MDM8274291.1"/>
    </source>
</evidence>